<dbReference type="SUPFAM" id="SSF143011">
    <property type="entry name" value="RelE-like"/>
    <property type="match status" value="1"/>
</dbReference>
<evidence type="ECO:0000256" key="1">
    <source>
        <dbReference type="ARBA" id="ARBA00006226"/>
    </source>
</evidence>
<organism evidence="3 4">
    <name type="scientific">Nitrosomonas ureae</name>
    <dbReference type="NCBI Taxonomy" id="44577"/>
    <lineage>
        <taxon>Bacteria</taxon>
        <taxon>Pseudomonadati</taxon>
        <taxon>Pseudomonadota</taxon>
        <taxon>Betaproteobacteria</taxon>
        <taxon>Nitrosomonadales</taxon>
        <taxon>Nitrosomonadaceae</taxon>
        <taxon>Nitrosomonas</taxon>
    </lineage>
</organism>
<evidence type="ECO:0000313" key="3">
    <source>
        <dbReference type="EMBL" id="SEF39734.1"/>
    </source>
</evidence>
<dbReference type="InterPro" id="IPR007712">
    <property type="entry name" value="RelE/ParE_toxin"/>
</dbReference>
<dbReference type="NCBIfam" id="TIGR02385">
    <property type="entry name" value="RelE_StbE"/>
    <property type="match status" value="1"/>
</dbReference>
<accession>A0A1H5RNP5</accession>
<dbReference type="RefSeq" id="WP_103965124.1">
    <property type="nucleotide sequence ID" value="NZ_FNUX01000001.1"/>
</dbReference>
<comment type="similarity">
    <text evidence="1">Belongs to the RelE toxin family.</text>
</comment>
<evidence type="ECO:0000313" key="4">
    <source>
        <dbReference type="Proteomes" id="UP000236753"/>
    </source>
</evidence>
<dbReference type="EMBL" id="FNUX01000001">
    <property type="protein sequence ID" value="SEF39734.1"/>
    <property type="molecule type" value="Genomic_DNA"/>
</dbReference>
<dbReference type="Proteomes" id="UP000236753">
    <property type="component" value="Unassembled WGS sequence"/>
</dbReference>
<proteinExistence type="inferred from homology"/>
<dbReference type="PANTHER" id="PTHR35601">
    <property type="entry name" value="TOXIN RELE"/>
    <property type="match status" value="1"/>
</dbReference>
<dbReference type="AlphaFoldDB" id="A0A1H5RNP5"/>
<dbReference type="Pfam" id="PF05016">
    <property type="entry name" value="ParE_toxin"/>
    <property type="match status" value="1"/>
</dbReference>
<dbReference type="InterPro" id="IPR035093">
    <property type="entry name" value="RelE/ParE_toxin_dom_sf"/>
</dbReference>
<protein>
    <submittedName>
        <fullName evidence="3">mRNA interferase RelE/StbE</fullName>
    </submittedName>
</protein>
<dbReference type="Gene3D" id="3.30.2310.20">
    <property type="entry name" value="RelE-like"/>
    <property type="match status" value="1"/>
</dbReference>
<dbReference type="PANTHER" id="PTHR35601:SF1">
    <property type="entry name" value="TOXIN RELE"/>
    <property type="match status" value="1"/>
</dbReference>
<reference evidence="3 4" key="1">
    <citation type="submission" date="2016-10" db="EMBL/GenBank/DDBJ databases">
        <authorList>
            <person name="de Groot N.N."/>
        </authorList>
    </citation>
    <scope>NUCLEOTIDE SEQUENCE [LARGE SCALE GENOMIC DNA]</scope>
    <source>
        <strain evidence="3 4">Nm13</strain>
    </source>
</reference>
<keyword evidence="2" id="KW-1277">Toxin-antitoxin system</keyword>
<name>A0A1H5RNP5_9PROT</name>
<evidence type="ECO:0000256" key="2">
    <source>
        <dbReference type="ARBA" id="ARBA00022649"/>
    </source>
</evidence>
<gene>
    <name evidence="3" type="ORF">SAMN05216334_101128</name>
</gene>
<sequence length="86" mass="9845">MTYSVSIKQSALKSLKNIAHEDRLRIIAAIDQLKVNPAAGGVLKGEYSGLRRIRIGSYRVVYEVHDTKLTVLVIRIGHRREIYRRI</sequence>
<dbReference type="OrthoDB" id="5570653at2"/>